<dbReference type="InterPro" id="IPR035999">
    <property type="entry name" value="Sec7_dom_sf"/>
</dbReference>
<dbReference type="RefSeq" id="XP_013417654.1">
    <property type="nucleotide sequence ID" value="XM_013562200.1"/>
</dbReference>
<evidence type="ECO:0000259" key="2">
    <source>
        <dbReference type="PROSITE" id="PS50190"/>
    </source>
</evidence>
<evidence type="ECO:0000313" key="4">
    <source>
        <dbReference type="RefSeq" id="XP_013417653.1"/>
    </source>
</evidence>
<organism evidence="3 4">
    <name type="scientific">Lingula anatina</name>
    <name type="common">Brachiopod</name>
    <name type="synonym">Lingula unguis</name>
    <dbReference type="NCBI Taxonomy" id="7574"/>
    <lineage>
        <taxon>Eukaryota</taxon>
        <taxon>Metazoa</taxon>
        <taxon>Spiralia</taxon>
        <taxon>Lophotrochozoa</taxon>
        <taxon>Brachiopoda</taxon>
        <taxon>Linguliformea</taxon>
        <taxon>Lingulata</taxon>
        <taxon>Lingulida</taxon>
        <taxon>Linguloidea</taxon>
        <taxon>Lingulidae</taxon>
        <taxon>Lingula</taxon>
    </lineage>
</organism>
<accession>A0A1S3K4U2</accession>
<dbReference type="PROSITE" id="PS50181">
    <property type="entry name" value="FBOX"/>
    <property type="match status" value="1"/>
</dbReference>
<evidence type="ECO:0000259" key="1">
    <source>
        <dbReference type="PROSITE" id="PS50181"/>
    </source>
</evidence>
<dbReference type="PANTHER" id="PTHR10663">
    <property type="entry name" value="GUANYL-NUCLEOTIDE EXCHANGE FACTOR"/>
    <property type="match status" value="1"/>
</dbReference>
<dbReference type="PROSITE" id="PS50190">
    <property type="entry name" value="SEC7"/>
    <property type="match status" value="1"/>
</dbReference>
<dbReference type="SMART" id="SM00222">
    <property type="entry name" value="Sec7"/>
    <property type="match status" value="1"/>
</dbReference>
<dbReference type="SUPFAM" id="SSF48425">
    <property type="entry name" value="Sec7 domain"/>
    <property type="match status" value="1"/>
</dbReference>
<dbReference type="Pfam" id="PF01369">
    <property type="entry name" value="Sec7"/>
    <property type="match status" value="1"/>
</dbReference>
<dbReference type="RefSeq" id="XP_013417653.1">
    <property type="nucleotide sequence ID" value="XM_013562199.1"/>
</dbReference>
<name>A0A1S3K4U2_LINAN</name>
<dbReference type="InterPro" id="IPR036047">
    <property type="entry name" value="F-box-like_dom_sf"/>
</dbReference>
<dbReference type="AlphaFoldDB" id="A0A1S3K4U2"/>
<evidence type="ECO:0000313" key="3">
    <source>
        <dbReference type="Proteomes" id="UP000085678"/>
    </source>
</evidence>
<keyword evidence="3" id="KW-1185">Reference proteome</keyword>
<proteinExistence type="predicted"/>
<dbReference type="SUPFAM" id="SSF81383">
    <property type="entry name" value="F-box domain"/>
    <property type="match status" value="1"/>
</dbReference>
<protein>
    <submittedName>
        <fullName evidence="4 5">F-box only protein 8</fullName>
    </submittedName>
</protein>
<dbReference type="GeneID" id="106178848"/>
<evidence type="ECO:0000313" key="5">
    <source>
        <dbReference type="RefSeq" id="XP_013417654.1"/>
    </source>
</evidence>
<dbReference type="STRING" id="7574.A0A1S3K4U2"/>
<dbReference type="PANTHER" id="PTHR10663:SF372">
    <property type="entry name" value="F-BOX ONLY PROTEIN 8"/>
    <property type="match status" value="1"/>
</dbReference>
<sequence length="281" mass="32405">MGQFLRKLHEEHQAEGDGDGSHRKKNSNALLSFPDLNLLPPEISLSVLSHLNATDLCLAACVWQSLANDDILWMSLCHSNWGYVSAYKRRHEPGFSYRKLYLKLDEGSLTFNANARLGMDYFLNNMLVEDNPKEIARFLHSTKRLQSIQKREFLKNRQDILDILVQLQNYENQFLPNALRRFFGEIHAPEERGDYLSQLVDKFSERFCTCNPDLGLSKDVVFVVCFSLILLSVDLCSPSVKNKMSKREFIRNTRRAVHINDDFAGHLYDNIYLIGHVAPQP</sequence>
<gene>
    <name evidence="4 5" type="primary">LOC106178848</name>
</gene>
<reference evidence="4 5" key="1">
    <citation type="submission" date="2025-04" db="UniProtKB">
        <authorList>
            <consortium name="RefSeq"/>
        </authorList>
    </citation>
    <scope>IDENTIFICATION</scope>
    <source>
        <tissue evidence="4 5">Gonads</tissue>
    </source>
</reference>
<dbReference type="Gene3D" id="1.10.1000.11">
    <property type="entry name" value="Arf Nucleotide-binding Site Opener,domain 2"/>
    <property type="match status" value="1"/>
</dbReference>
<dbReference type="Pfam" id="PF12937">
    <property type="entry name" value="F-box-like"/>
    <property type="match status" value="1"/>
</dbReference>
<dbReference type="Proteomes" id="UP000085678">
    <property type="component" value="Unplaced"/>
</dbReference>
<feature type="domain" description="SEC7" evidence="2">
    <location>
        <begin position="93"/>
        <end position="272"/>
    </location>
</feature>
<feature type="domain" description="F-box" evidence="1">
    <location>
        <begin position="33"/>
        <end position="76"/>
    </location>
</feature>
<dbReference type="InterPro" id="IPR001810">
    <property type="entry name" value="F-box_dom"/>
</dbReference>
<dbReference type="GO" id="GO:0005085">
    <property type="term" value="F:guanyl-nucleotide exchange factor activity"/>
    <property type="evidence" value="ECO:0007669"/>
    <property type="project" value="InterPro"/>
</dbReference>
<dbReference type="CDD" id="cd22088">
    <property type="entry name" value="F-box_FBXO8"/>
    <property type="match status" value="1"/>
</dbReference>
<dbReference type="GO" id="GO:0032012">
    <property type="term" value="P:regulation of ARF protein signal transduction"/>
    <property type="evidence" value="ECO:0007669"/>
    <property type="project" value="InterPro"/>
</dbReference>
<dbReference type="InterPro" id="IPR048003">
    <property type="entry name" value="FBXO8_F-box"/>
</dbReference>
<dbReference type="Gene3D" id="1.20.1280.50">
    <property type="match status" value="1"/>
</dbReference>
<dbReference type="Gene3D" id="1.10.220.20">
    <property type="match status" value="1"/>
</dbReference>
<dbReference type="OrthoDB" id="430364at2759"/>
<dbReference type="InterPro" id="IPR023394">
    <property type="entry name" value="Sec7_C_sf"/>
</dbReference>
<dbReference type="InterPro" id="IPR000904">
    <property type="entry name" value="Sec7_dom"/>
</dbReference>
<dbReference type="KEGG" id="lak:106178848"/>